<accession>A0A0E0DU11</accession>
<dbReference type="HOGENOM" id="CLU_1930891_0_0_1"/>
<reference evidence="2" key="1">
    <citation type="submission" date="2015-04" db="UniProtKB">
        <authorList>
            <consortium name="EnsemblPlants"/>
        </authorList>
    </citation>
    <scope>IDENTIFICATION</scope>
</reference>
<evidence type="ECO:0000256" key="1">
    <source>
        <dbReference type="SAM" id="MobiDB-lite"/>
    </source>
</evidence>
<name>A0A0E0DU11_9ORYZ</name>
<evidence type="ECO:0000313" key="2">
    <source>
        <dbReference type="EnsemblPlants" id="OMERI05G20770.1"/>
    </source>
</evidence>
<feature type="region of interest" description="Disordered" evidence="1">
    <location>
        <begin position="25"/>
        <end position="79"/>
    </location>
</feature>
<evidence type="ECO:0000313" key="3">
    <source>
        <dbReference type="Proteomes" id="UP000008021"/>
    </source>
</evidence>
<dbReference type="AlphaFoldDB" id="A0A0E0DU11"/>
<protein>
    <submittedName>
        <fullName evidence="2">Uncharacterized protein</fullName>
    </submittedName>
</protein>
<feature type="compositionally biased region" description="Basic residues" evidence="1">
    <location>
        <begin position="32"/>
        <end position="58"/>
    </location>
</feature>
<dbReference type="EnsemblPlants" id="OMERI05G20770.1">
    <property type="protein sequence ID" value="OMERI05G20770.1"/>
    <property type="gene ID" value="OMERI05G20770"/>
</dbReference>
<keyword evidence="3" id="KW-1185">Reference proteome</keyword>
<dbReference type="Gramene" id="OMERI05G20770.1">
    <property type="protein sequence ID" value="OMERI05G20770.1"/>
    <property type="gene ID" value="OMERI05G20770"/>
</dbReference>
<proteinExistence type="predicted"/>
<sequence>MSAPIPLSSLLSCSGAPPLPQALFACGSGGRPLRRRGGGGSARRRRGGDLRARRRRGRGGSAWWPRSGATVAGSDDDGAPVAARDDDGAFLLMATLLLIARLPTRHPHLFAPKILQTRLANNHGVVVAAVV</sequence>
<reference evidence="2" key="2">
    <citation type="submission" date="2018-05" db="EMBL/GenBank/DDBJ databases">
        <title>OmerRS3 (Oryza meridionalis Reference Sequence Version 3).</title>
        <authorList>
            <person name="Zhang J."/>
            <person name="Kudrna D."/>
            <person name="Lee S."/>
            <person name="Talag J."/>
            <person name="Welchert J."/>
            <person name="Wing R.A."/>
        </authorList>
    </citation>
    <scope>NUCLEOTIDE SEQUENCE [LARGE SCALE GENOMIC DNA]</scope>
    <source>
        <strain evidence="2">cv. OR44</strain>
    </source>
</reference>
<dbReference type="Proteomes" id="UP000008021">
    <property type="component" value="Chromosome 5"/>
</dbReference>
<organism evidence="2">
    <name type="scientific">Oryza meridionalis</name>
    <dbReference type="NCBI Taxonomy" id="40149"/>
    <lineage>
        <taxon>Eukaryota</taxon>
        <taxon>Viridiplantae</taxon>
        <taxon>Streptophyta</taxon>
        <taxon>Embryophyta</taxon>
        <taxon>Tracheophyta</taxon>
        <taxon>Spermatophyta</taxon>
        <taxon>Magnoliopsida</taxon>
        <taxon>Liliopsida</taxon>
        <taxon>Poales</taxon>
        <taxon>Poaceae</taxon>
        <taxon>BOP clade</taxon>
        <taxon>Oryzoideae</taxon>
        <taxon>Oryzeae</taxon>
        <taxon>Oryzinae</taxon>
        <taxon>Oryza</taxon>
    </lineage>
</organism>